<accession>A0AAW9DJQ5</accession>
<feature type="non-terminal residue" evidence="6">
    <location>
        <position position="1"/>
    </location>
</feature>
<keyword evidence="1" id="KW-0677">Repeat</keyword>
<feature type="non-terminal residue" evidence="6">
    <location>
        <position position="184"/>
    </location>
</feature>
<dbReference type="GO" id="GO:0006355">
    <property type="term" value="P:regulation of DNA-templated transcription"/>
    <property type="evidence" value="ECO:0007669"/>
    <property type="project" value="InterPro"/>
</dbReference>
<dbReference type="RefSeq" id="WP_319444467.1">
    <property type="nucleotide sequence ID" value="NZ_JAWWZK010000207.1"/>
</dbReference>
<keyword evidence="3" id="KW-0804">Transcription</keyword>
<proteinExistence type="predicted"/>
<keyword evidence="2" id="KW-0805">Transcription regulation</keyword>
<dbReference type="AlphaFoldDB" id="A0AAW9DJQ5"/>
<gene>
    <name evidence="6" type="ORF">SHY70_11940</name>
</gene>
<dbReference type="PROSITE" id="PS51372">
    <property type="entry name" value="PRD_2"/>
    <property type="match status" value="1"/>
</dbReference>
<evidence type="ECO:0000256" key="2">
    <source>
        <dbReference type="ARBA" id="ARBA00023015"/>
    </source>
</evidence>
<dbReference type="PROSITE" id="PS51099">
    <property type="entry name" value="PTS_EIIB_TYPE_2"/>
    <property type="match status" value="1"/>
</dbReference>
<sequence length="184" mass="21299">AVATKIARRLSHRLEPQNRFPEEEVVYIALHLISKTQLEVEKSSDRLLLRQALFEVLGRYDDEYGYQFSHDFSLIEGLLTHLEVLVERLRHNLHIDNPLLDDIKTTYHDIFDLTQSLMAELSVFHSYSLSESEIAYVALHLMASLERQKEKYKLNVLVICATGYGSAQMLKNRIKNELGQQVSI</sequence>
<evidence type="ECO:0000259" key="5">
    <source>
        <dbReference type="PROSITE" id="PS51372"/>
    </source>
</evidence>
<reference evidence="6" key="1">
    <citation type="submission" date="2023-11" db="EMBL/GenBank/DDBJ databases">
        <title>Antimicrobial resistance in invasive Streptococcus suis isolated in Spain and the associated genetic mechanisms.</title>
        <authorList>
            <person name="Uruen C."/>
            <person name="Arenas J.A."/>
        </authorList>
    </citation>
    <scope>NUCLEOTIDE SEQUENCE</scope>
    <source>
        <strain evidence="6">Ss_70</strain>
    </source>
</reference>
<evidence type="ECO:0000256" key="3">
    <source>
        <dbReference type="ARBA" id="ARBA00023163"/>
    </source>
</evidence>
<name>A0AAW9DJQ5_STRSU</name>
<dbReference type="InterPro" id="IPR013011">
    <property type="entry name" value="PTS_EIIB_2"/>
</dbReference>
<dbReference type="InterPro" id="IPR036634">
    <property type="entry name" value="PRD_sf"/>
</dbReference>
<feature type="domain" description="PTS EIIB type-2" evidence="4">
    <location>
        <begin position="154"/>
        <end position="184"/>
    </location>
</feature>
<evidence type="ECO:0000256" key="1">
    <source>
        <dbReference type="ARBA" id="ARBA00022737"/>
    </source>
</evidence>
<dbReference type="GO" id="GO:0009401">
    <property type="term" value="P:phosphoenolpyruvate-dependent sugar phosphotransferase system"/>
    <property type="evidence" value="ECO:0007669"/>
    <property type="project" value="InterPro"/>
</dbReference>
<dbReference type="PANTHER" id="PTHR30185:SF18">
    <property type="entry name" value="TRANSCRIPTIONAL REGULATOR MTLR"/>
    <property type="match status" value="1"/>
</dbReference>
<dbReference type="InterPro" id="IPR050661">
    <property type="entry name" value="BglG_antiterminators"/>
</dbReference>
<dbReference type="InterPro" id="IPR011608">
    <property type="entry name" value="PRD"/>
</dbReference>
<dbReference type="Gene3D" id="1.10.1790.10">
    <property type="entry name" value="PRD domain"/>
    <property type="match status" value="1"/>
</dbReference>
<dbReference type="EMBL" id="JAWWZK010000207">
    <property type="protein sequence ID" value="MDX5038965.1"/>
    <property type="molecule type" value="Genomic_DNA"/>
</dbReference>
<dbReference type="PANTHER" id="PTHR30185">
    <property type="entry name" value="CRYPTIC BETA-GLUCOSIDE BGL OPERON ANTITERMINATOR"/>
    <property type="match status" value="1"/>
</dbReference>
<dbReference type="GO" id="GO:0008982">
    <property type="term" value="F:protein-N(PI)-phosphohistidine-sugar phosphotransferase activity"/>
    <property type="evidence" value="ECO:0007669"/>
    <property type="project" value="InterPro"/>
</dbReference>
<evidence type="ECO:0000313" key="6">
    <source>
        <dbReference type="EMBL" id="MDX5038965.1"/>
    </source>
</evidence>
<evidence type="ECO:0000313" key="7">
    <source>
        <dbReference type="Proteomes" id="UP001270004"/>
    </source>
</evidence>
<organism evidence="6 7">
    <name type="scientific">Streptococcus suis</name>
    <dbReference type="NCBI Taxonomy" id="1307"/>
    <lineage>
        <taxon>Bacteria</taxon>
        <taxon>Bacillati</taxon>
        <taxon>Bacillota</taxon>
        <taxon>Bacilli</taxon>
        <taxon>Lactobacillales</taxon>
        <taxon>Streptococcaceae</taxon>
        <taxon>Streptococcus</taxon>
    </lineage>
</organism>
<dbReference type="Proteomes" id="UP001270004">
    <property type="component" value="Unassembled WGS sequence"/>
</dbReference>
<feature type="domain" description="PRD" evidence="5">
    <location>
        <begin position="44"/>
        <end position="151"/>
    </location>
</feature>
<comment type="caution">
    <text evidence="6">The sequence shown here is derived from an EMBL/GenBank/DDBJ whole genome shotgun (WGS) entry which is preliminary data.</text>
</comment>
<dbReference type="SUPFAM" id="SSF63520">
    <property type="entry name" value="PTS-regulatory domain, PRD"/>
    <property type="match status" value="1"/>
</dbReference>
<evidence type="ECO:0000259" key="4">
    <source>
        <dbReference type="PROSITE" id="PS51099"/>
    </source>
</evidence>
<dbReference type="Pfam" id="PF00874">
    <property type="entry name" value="PRD"/>
    <property type="match status" value="1"/>
</dbReference>
<protein>
    <submittedName>
        <fullName evidence="6">PRD domain-containing protein</fullName>
    </submittedName>
</protein>